<keyword evidence="3" id="KW-1185">Reference proteome</keyword>
<proteinExistence type="predicted"/>
<evidence type="ECO:0000313" key="3">
    <source>
        <dbReference type="Proteomes" id="UP000001058"/>
    </source>
</evidence>
<dbReference type="AlphaFoldDB" id="D8UHI5"/>
<organism evidence="3">
    <name type="scientific">Volvox carteri f. nagariensis</name>
    <dbReference type="NCBI Taxonomy" id="3068"/>
    <lineage>
        <taxon>Eukaryota</taxon>
        <taxon>Viridiplantae</taxon>
        <taxon>Chlorophyta</taxon>
        <taxon>core chlorophytes</taxon>
        <taxon>Chlorophyceae</taxon>
        <taxon>CS clade</taxon>
        <taxon>Chlamydomonadales</taxon>
        <taxon>Volvocaceae</taxon>
        <taxon>Volvox</taxon>
    </lineage>
</organism>
<dbReference type="InParanoid" id="D8UHI5"/>
<dbReference type="STRING" id="3068.D8UHI5"/>
<protein>
    <submittedName>
        <fullName evidence="2">Uncharacterized protein</fullName>
    </submittedName>
</protein>
<accession>D8UHI5</accession>
<dbReference type="EMBL" id="GL378406">
    <property type="protein sequence ID" value="EFJ40858.1"/>
    <property type="molecule type" value="Genomic_DNA"/>
</dbReference>
<dbReference type="KEGG" id="vcn:VOLCADRAFT_119859"/>
<gene>
    <name evidence="2" type="ORF">VOLCADRAFT_119859</name>
</gene>
<name>D8UHI5_VOLCA</name>
<evidence type="ECO:0000313" key="2">
    <source>
        <dbReference type="EMBL" id="EFJ40858.1"/>
    </source>
</evidence>
<reference evidence="2 3" key="1">
    <citation type="journal article" date="2010" name="Science">
        <title>Genomic analysis of organismal complexity in the multicellular green alga Volvox carteri.</title>
        <authorList>
            <person name="Prochnik S.E."/>
            <person name="Umen J."/>
            <person name="Nedelcu A.M."/>
            <person name="Hallmann A."/>
            <person name="Miller S.M."/>
            <person name="Nishii I."/>
            <person name="Ferris P."/>
            <person name="Kuo A."/>
            <person name="Mitros T."/>
            <person name="Fritz-Laylin L.K."/>
            <person name="Hellsten U."/>
            <person name="Chapman J."/>
            <person name="Simakov O."/>
            <person name="Rensing S.A."/>
            <person name="Terry A."/>
            <person name="Pangilinan J."/>
            <person name="Kapitonov V."/>
            <person name="Jurka J."/>
            <person name="Salamov A."/>
            <person name="Shapiro H."/>
            <person name="Schmutz J."/>
            <person name="Grimwood J."/>
            <person name="Lindquist E."/>
            <person name="Lucas S."/>
            <person name="Grigoriev I.V."/>
            <person name="Schmitt R."/>
            <person name="Kirk D."/>
            <person name="Rokhsar D.S."/>
        </authorList>
    </citation>
    <scope>NUCLEOTIDE SEQUENCE [LARGE SCALE GENOMIC DNA]</scope>
    <source>
        <strain evidence="3">f. Nagariensis / Eve</strain>
    </source>
</reference>
<feature type="region of interest" description="Disordered" evidence="1">
    <location>
        <begin position="73"/>
        <end position="99"/>
    </location>
</feature>
<dbReference type="Proteomes" id="UP000001058">
    <property type="component" value="Unassembled WGS sequence"/>
</dbReference>
<dbReference type="OrthoDB" id="539354at2759"/>
<dbReference type="GeneID" id="9623223"/>
<dbReference type="RefSeq" id="XP_002958127.1">
    <property type="nucleotide sequence ID" value="XM_002958081.1"/>
</dbReference>
<sequence length="314" mass="35327">MSQVAKWLFRSRGWSVPSSATLISASINRHRFLHEFDVAASTALGIHPGFDQCPWPITLGTFLRSYGSKATAAAPTGGAGSAGSEGNTGAQGSQDSADAEDLKVLSELRNMTMEGYVEYCKKMRSGSTPPRPRLPPLRFSRAENRAWVDEARVSFLRLQQHERIGSLITKEESDLILEKRKEVLYDRAFMAAIADRTGVYIDLEVKDCIEQFLELRKKTERIHRFVTEFGHTLPKTVKEQQYALRFMERKDAEEELQAALARRDTVGCPLQQKLPWTGLAARCELTGRPYWECCGRTVAGIPTKLQAHLQQPKR</sequence>
<evidence type="ECO:0000256" key="1">
    <source>
        <dbReference type="SAM" id="MobiDB-lite"/>
    </source>
</evidence>
<feature type="non-terminal residue" evidence="2">
    <location>
        <position position="314"/>
    </location>
</feature>